<dbReference type="PANTHER" id="PTHR10869">
    <property type="entry name" value="PROLYL 4-HYDROXYLASE ALPHA SUBUNIT"/>
    <property type="match status" value="1"/>
</dbReference>
<dbReference type="EMBL" id="CP089984">
    <property type="protein sequence ID" value="WXB17083.1"/>
    <property type="molecule type" value="Genomic_DNA"/>
</dbReference>
<protein>
    <submittedName>
        <fullName evidence="8">2OG-Fe(II) oxygenase</fullName>
    </submittedName>
</protein>
<keyword evidence="2" id="KW-0479">Metal-binding</keyword>
<feature type="domain" description="Fe2OG dioxygenase" evidence="7">
    <location>
        <begin position="75"/>
        <end position="177"/>
    </location>
</feature>
<dbReference type="RefSeq" id="WP_394826713.1">
    <property type="nucleotide sequence ID" value="NZ_CP089984.1"/>
</dbReference>
<organism evidence="8 9">
    <name type="scientific">Pendulispora albinea</name>
    <dbReference type="NCBI Taxonomy" id="2741071"/>
    <lineage>
        <taxon>Bacteria</taxon>
        <taxon>Pseudomonadati</taxon>
        <taxon>Myxococcota</taxon>
        <taxon>Myxococcia</taxon>
        <taxon>Myxococcales</taxon>
        <taxon>Sorangiineae</taxon>
        <taxon>Pendulisporaceae</taxon>
        <taxon>Pendulispora</taxon>
    </lineage>
</organism>
<dbReference type="InterPro" id="IPR005123">
    <property type="entry name" value="Oxoglu/Fe-dep_dioxygenase_dom"/>
</dbReference>
<keyword evidence="6" id="KW-0408">Iron</keyword>
<dbReference type="InterPro" id="IPR045054">
    <property type="entry name" value="P4HA-like"/>
</dbReference>
<evidence type="ECO:0000256" key="5">
    <source>
        <dbReference type="ARBA" id="ARBA00023002"/>
    </source>
</evidence>
<accession>A0ABZ2M4U5</accession>
<reference evidence="8 9" key="1">
    <citation type="submission" date="2021-12" db="EMBL/GenBank/DDBJ databases">
        <title>Discovery of the Pendulisporaceae a myxobacterial family with distinct sporulation behavior and unique specialized metabolism.</title>
        <authorList>
            <person name="Garcia R."/>
            <person name="Popoff A."/>
            <person name="Bader C.D."/>
            <person name="Loehr J."/>
            <person name="Walesch S."/>
            <person name="Walt C."/>
            <person name="Boldt J."/>
            <person name="Bunk B."/>
            <person name="Haeckl F.J.F.P.J."/>
            <person name="Gunesch A.P."/>
            <person name="Birkelbach J."/>
            <person name="Nuebel U."/>
            <person name="Pietschmann T."/>
            <person name="Bach T."/>
            <person name="Mueller R."/>
        </authorList>
    </citation>
    <scope>NUCLEOTIDE SEQUENCE [LARGE SCALE GENOMIC DNA]</scope>
    <source>
        <strain evidence="8 9">MSr11954</strain>
    </source>
</reference>
<keyword evidence="4" id="KW-0223">Dioxygenase</keyword>
<dbReference type="Proteomes" id="UP001370348">
    <property type="component" value="Chromosome"/>
</dbReference>
<evidence type="ECO:0000256" key="1">
    <source>
        <dbReference type="ARBA" id="ARBA00001961"/>
    </source>
</evidence>
<evidence type="ECO:0000259" key="7">
    <source>
        <dbReference type="PROSITE" id="PS51471"/>
    </source>
</evidence>
<comment type="cofactor">
    <cofactor evidence="1">
        <name>L-ascorbate</name>
        <dbReference type="ChEBI" id="CHEBI:38290"/>
    </cofactor>
</comment>
<dbReference type="PROSITE" id="PS51471">
    <property type="entry name" value="FE2OG_OXY"/>
    <property type="match status" value="1"/>
</dbReference>
<evidence type="ECO:0000256" key="2">
    <source>
        <dbReference type="ARBA" id="ARBA00022723"/>
    </source>
</evidence>
<keyword evidence="5" id="KW-0560">Oxidoreductase</keyword>
<dbReference type="SMART" id="SM00702">
    <property type="entry name" value="P4Hc"/>
    <property type="match status" value="1"/>
</dbReference>
<evidence type="ECO:0000313" key="9">
    <source>
        <dbReference type="Proteomes" id="UP001370348"/>
    </source>
</evidence>
<keyword evidence="3" id="KW-0847">Vitamin C</keyword>
<sequence length="181" mass="20435">MSEAYCPWTVYKRAVDPKLLHRHKHQALGEGLAALIDTEVGVRVSEGRFFDDEPLSALLGDIVKKAENDLTIHFDWSTMGRLQMTRYRPGGKYEWHVDNDFLLEPTGLQRKWTVVVGISRPGIDFTGGGLELMWTNATRHAVYLDEGDAVVFPSTLLHRGGPVHEGERWILVAWAQGQALR</sequence>
<evidence type="ECO:0000256" key="4">
    <source>
        <dbReference type="ARBA" id="ARBA00022964"/>
    </source>
</evidence>
<keyword evidence="9" id="KW-1185">Reference proteome</keyword>
<proteinExistence type="predicted"/>
<name>A0ABZ2M4U5_9BACT</name>
<evidence type="ECO:0000256" key="3">
    <source>
        <dbReference type="ARBA" id="ARBA00022896"/>
    </source>
</evidence>
<evidence type="ECO:0000313" key="8">
    <source>
        <dbReference type="EMBL" id="WXB17083.1"/>
    </source>
</evidence>
<dbReference type="PANTHER" id="PTHR10869:SF246">
    <property type="entry name" value="TRANSMEMBRANE PROLYL 4-HYDROXYLASE"/>
    <property type="match status" value="1"/>
</dbReference>
<gene>
    <name evidence="8" type="ORF">LZC94_07355</name>
</gene>
<dbReference type="InterPro" id="IPR044862">
    <property type="entry name" value="Pro_4_hyd_alph_FE2OG_OXY"/>
</dbReference>
<evidence type="ECO:0000256" key="6">
    <source>
        <dbReference type="ARBA" id="ARBA00023004"/>
    </source>
</evidence>
<dbReference type="Gene3D" id="2.60.120.620">
    <property type="entry name" value="q2cbj1_9rhob like domain"/>
    <property type="match status" value="1"/>
</dbReference>
<dbReference type="Pfam" id="PF13640">
    <property type="entry name" value="2OG-FeII_Oxy_3"/>
    <property type="match status" value="1"/>
</dbReference>
<dbReference type="InterPro" id="IPR006620">
    <property type="entry name" value="Pro_4_hyd_alph"/>
</dbReference>